<comment type="caution">
    <text evidence="1">The sequence shown here is derived from an EMBL/GenBank/DDBJ whole genome shotgun (WGS) entry which is preliminary data.</text>
</comment>
<name>A0ABQ8U3T2_9EUKA</name>
<evidence type="ECO:0000313" key="1">
    <source>
        <dbReference type="EMBL" id="KAJ4452431.1"/>
    </source>
</evidence>
<reference evidence="1" key="1">
    <citation type="journal article" date="2022" name="bioRxiv">
        <title>Genomics of Preaxostyla Flagellates Illuminates Evolutionary Transitions and the Path Towards Mitochondrial Loss.</title>
        <authorList>
            <person name="Novak L.V.F."/>
            <person name="Treitli S.C."/>
            <person name="Pyrih J."/>
            <person name="Halakuc P."/>
            <person name="Pipaliya S.V."/>
            <person name="Vacek V."/>
            <person name="Brzon O."/>
            <person name="Soukal P."/>
            <person name="Eme L."/>
            <person name="Dacks J.B."/>
            <person name="Karnkowska A."/>
            <person name="Elias M."/>
            <person name="Hampl V."/>
        </authorList>
    </citation>
    <scope>NUCLEOTIDE SEQUENCE</scope>
    <source>
        <strain evidence="1">RCP-MX</strain>
    </source>
</reference>
<dbReference type="EMBL" id="JAPMOS010000516">
    <property type="protein sequence ID" value="KAJ4452431.1"/>
    <property type="molecule type" value="Genomic_DNA"/>
</dbReference>
<sequence length="259" mass="28269">MAPFMQSLVWYTSYTKPVISDLRSAIARSIQKKLMRIVFAFLCLLALSLGSPLDAGTPEVSAYWSPANGAFFFQSTSGQPNPHLVTIDTLVGLTDASCTAVVGRLSLTFSDVQSAERFAASIMPGIPLTSQKYSCADGSVPNVIYSGEIVVEKESVSFATVRANLNNPLNLALPSLFPRRFFYTAFFLSPRIHPTSPVSLPPRHISLTQRFSCRHESIQPRSSQMLPPSLFPPSLHSVFPVTTNPSNLARLSSPDISFP</sequence>
<accession>A0ABQ8U3T2</accession>
<organism evidence="1 2">
    <name type="scientific">Paratrimastix pyriformis</name>
    <dbReference type="NCBI Taxonomy" id="342808"/>
    <lineage>
        <taxon>Eukaryota</taxon>
        <taxon>Metamonada</taxon>
        <taxon>Preaxostyla</taxon>
        <taxon>Paratrimastigidae</taxon>
        <taxon>Paratrimastix</taxon>
    </lineage>
</organism>
<evidence type="ECO:0000313" key="2">
    <source>
        <dbReference type="Proteomes" id="UP001141327"/>
    </source>
</evidence>
<gene>
    <name evidence="1" type="ORF">PAPYR_13425</name>
</gene>
<keyword evidence="2" id="KW-1185">Reference proteome</keyword>
<proteinExistence type="predicted"/>
<dbReference type="Proteomes" id="UP001141327">
    <property type="component" value="Unassembled WGS sequence"/>
</dbReference>
<protein>
    <submittedName>
        <fullName evidence="1">Uncharacterized protein</fullName>
    </submittedName>
</protein>